<dbReference type="Pfam" id="PF05485">
    <property type="entry name" value="THAP"/>
    <property type="match status" value="1"/>
</dbReference>
<dbReference type="InterPro" id="IPR048365">
    <property type="entry name" value="TNP-like_RNaseH_N"/>
</dbReference>
<name>A0AAV0WLS4_9HEMI</name>
<keyword evidence="9" id="KW-1185">Reference proteome</keyword>
<keyword evidence="1" id="KW-0479">Metal-binding</keyword>
<evidence type="ECO:0000256" key="5">
    <source>
        <dbReference type="PROSITE-ProRule" id="PRU00309"/>
    </source>
</evidence>
<dbReference type="PANTHER" id="PTHR46600:SF11">
    <property type="entry name" value="THAP DOMAIN-CONTAINING PROTEIN 10"/>
    <property type="match status" value="1"/>
</dbReference>
<protein>
    <recommendedName>
        <fullName evidence="7">THAP-type domain-containing protein</fullName>
    </recommendedName>
</protein>
<evidence type="ECO:0000313" key="9">
    <source>
        <dbReference type="Proteomes" id="UP001160148"/>
    </source>
</evidence>
<dbReference type="PANTHER" id="PTHR46600">
    <property type="entry name" value="THAP DOMAIN-CONTAINING"/>
    <property type="match status" value="1"/>
</dbReference>
<gene>
    <name evidence="8" type="ORF">MEUPH1_LOCUS12623</name>
</gene>
<evidence type="ECO:0000259" key="7">
    <source>
        <dbReference type="PROSITE" id="PS50950"/>
    </source>
</evidence>
<dbReference type="SMART" id="SM00980">
    <property type="entry name" value="THAP"/>
    <property type="match status" value="1"/>
</dbReference>
<dbReference type="SUPFAM" id="SSF57716">
    <property type="entry name" value="Glucocorticoid receptor-like (DNA-binding domain)"/>
    <property type="match status" value="1"/>
</dbReference>
<feature type="domain" description="THAP-type" evidence="7">
    <location>
        <begin position="1"/>
        <end position="86"/>
    </location>
</feature>
<dbReference type="Pfam" id="PF21788">
    <property type="entry name" value="TNP-like_GBD"/>
    <property type="match status" value="1"/>
</dbReference>
<feature type="compositionally biased region" description="Low complexity" evidence="6">
    <location>
        <begin position="153"/>
        <end position="171"/>
    </location>
</feature>
<dbReference type="SMART" id="SM00692">
    <property type="entry name" value="DM3"/>
    <property type="match status" value="1"/>
</dbReference>
<organism evidence="8 9">
    <name type="scientific">Macrosiphum euphorbiae</name>
    <name type="common">potato aphid</name>
    <dbReference type="NCBI Taxonomy" id="13131"/>
    <lineage>
        <taxon>Eukaryota</taxon>
        <taxon>Metazoa</taxon>
        <taxon>Ecdysozoa</taxon>
        <taxon>Arthropoda</taxon>
        <taxon>Hexapoda</taxon>
        <taxon>Insecta</taxon>
        <taxon>Pterygota</taxon>
        <taxon>Neoptera</taxon>
        <taxon>Paraneoptera</taxon>
        <taxon>Hemiptera</taxon>
        <taxon>Sternorrhyncha</taxon>
        <taxon>Aphidomorpha</taxon>
        <taxon>Aphidoidea</taxon>
        <taxon>Aphididae</taxon>
        <taxon>Macrosiphini</taxon>
        <taxon>Macrosiphum</taxon>
    </lineage>
</organism>
<accession>A0AAV0WLS4</accession>
<evidence type="ECO:0000256" key="4">
    <source>
        <dbReference type="ARBA" id="ARBA00023125"/>
    </source>
</evidence>
<sequence length="903" mass="104828">MVVKCILCSNKYRPPYRALSFNVTFHRFPKDYERFNKWVNFCRRPELLEKGPSICNRTCKLCSEHFVKTDFKNNGWLIKSAVPSIFNWPDVELQQNISLEMISEESIPSTSSTSRIMADSVDIYSNSISSINWSNVSAMSCSTSTPKTASVSRSLTYSSDNSSTSETQTDETLSRNTPHNVKLNNMLSIQKNKFNDLHKKYLTLKKHCSDQQKKSSTLEFFHLMCDNFLNKGFANFVKVQSKLTLQNPCEHRFSYETKQFVLMIHFMGPEVYRFLQKSWSLPSVRTLQKTTENWKINPGLSDFLFKVLAVKANSMTVKSKECILCVNEMSLKSFLYYDIKKDEIIGFHNTGFIKSFHVTKSVMVIMISGLHSSWKQPVGYFFVATTFTGYDLQNIIFQTVQKLSNISINVVVMISDLGLNFKHFADQQGITPQTPYFNVGDKEIVYMFDPPHLLKATRNNFFNYRFKSQNKIAEKIHLSNFYDSDKSKHHRLAPKLTDVHLNPNSFQKMRVNFASQVFSYTVVAGMTTLVSYNELPHSAFDTIDFIDSIYKLFDLFNSHPSSTEVSNHEGSKRFSLPFSNSSYQKDFLNLMLNYFENLEIQKYNVKKNEWVNITRQYNIKFINGWLISIAGLNRLYQNLTNNSHSKIDPIYTCRLNQEVLENYFGTVSNQNGNFINPTCIKFKQMFKKLFCLEYFQHSVSANCIQDLDDVLLCLENTPISEIKILFPEKNPIKFPLPIKNVNNYKQINLPEQNALTYVCGYLIGQCLKVHQCTTCLNFAQATTSISSKTFYSHFKLYKENPSLLFGNLMMPSSTFYQYIFQIDQVFDRHFMSLAPQPHVGKTLKDLIVNNIFFYHPCDNFPKDFLINLFLRFRIYNSLNRTNKESQALRTGKRNRKVQILSNL</sequence>
<dbReference type="AlphaFoldDB" id="A0AAV0WLS4"/>
<dbReference type="EMBL" id="CARXXK010000002">
    <property type="protein sequence ID" value="CAI6356944.1"/>
    <property type="molecule type" value="Genomic_DNA"/>
</dbReference>
<evidence type="ECO:0000256" key="3">
    <source>
        <dbReference type="ARBA" id="ARBA00022833"/>
    </source>
</evidence>
<dbReference type="InterPro" id="IPR006612">
    <property type="entry name" value="THAP_Znf"/>
</dbReference>
<proteinExistence type="predicted"/>
<dbReference type="InterPro" id="IPR048366">
    <property type="entry name" value="TNP-like_GBD"/>
</dbReference>
<keyword evidence="3" id="KW-0862">Zinc</keyword>
<evidence type="ECO:0000313" key="8">
    <source>
        <dbReference type="EMBL" id="CAI6356944.1"/>
    </source>
</evidence>
<dbReference type="Pfam" id="PF21787">
    <property type="entry name" value="TNP-like_RNaseH_N"/>
    <property type="match status" value="1"/>
</dbReference>
<dbReference type="PROSITE" id="PS50950">
    <property type="entry name" value="ZF_THAP"/>
    <property type="match status" value="1"/>
</dbReference>
<dbReference type="InterPro" id="IPR026516">
    <property type="entry name" value="THAP1/10"/>
</dbReference>
<dbReference type="GO" id="GO:0008270">
    <property type="term" value="F:zinc ion binding"/>
    <property type="evidence" value="ECO:0007669"/>
    <property type="project" value="UniProtKB-KW"/>
</dbReference>
<evidence type="ECO:0000256" key="1">
    <source>
        <dbReference type="ARBA" id="ARBA00022723"/>
    </source>
</evidence>
<keyword evidence="2 5" id="KW-0863">Zinc-finger</keyword>
<comment type="caution">
    <text evidence="8">The sequence shown here is derived from an EMBL/GenBank/DDBJ whole genome shotgun (WGS) entry which is preliminary data.</text>
</comment>
<evidence type="ECO:0000256" key="2">
    <source>
        <dbReference type="ARBA" id="ARBA00022771"/>
    </source>
</evidence>
<dbReference type="Proteomes" id="UP001160148">
    <property type="component" value="Unassembled WGS sequence"/>
</dbReference>
<dbReference type="GO" id="GO:0043565">
    <property type="term" value="F:sequence-specific DNA binding"/>
    <property type="evidence" value="ECO:0007669"/>
    <property type="project" value="InterPro"/>
</dbReference>
<evidence type="ECO:0000256" key="6">
    <source>
        <dbReference type="SAM" id="MobiDB-lite"/>
    </source>
</evidence>
<reference evidence="8 9" key="1">
    <citation type="submission" date="2023-01" db="EMBL/GenBank/DDBJ databases">
        <authorList>
            <person name="Whitehead M."/>
        </authorList>
    </citation>
    <scope>NUCLEOTIDE SEQUENCE [LARGE SCALE GENOMIC DNA]</scope>
</reference>
<feature type="region of interest" description="Disordered" evidence="6">
    <location>
        <begin position="153"/>
        <end position="178"/>
    </location>
</feature>
<keyword evidence="4 5" id="KW-0238">DNA-binding</keyword>